<name>A0A8J2LWP8_9BILA</name>
<dbReference type="AlphaFoldDB" id="A0A8J2LWP8"/>
<dbReference type="SMART" id="SM00256">
    <property type="entry name" value="FBOX"/>
    <property type="match status" value="1"/>
</dbReference>
<dbReference type="Gene3D" id="1.20.1280.50">
    <property type="match status" value="1"/>
</dbReference>
<keyword evidence="3" id="KW-1185">Reference proteome</keyword>
<evidence type="ECO:0000259" key="1">
    <source>
        <dbReference type="PROSITE" id="PS50181"/>
    </source>
</evidence>
<evidence type="ECO:0000313" key="2">
    <source>
        <dbReference type="EMBL" id="CAG9535378.1"/>
    </source>
</evidence>
<dbReference type="InterPro" id="IPR001810">
    <property type="entry name" value="F-box_dom"/>
</dbReference>
<dbReference type="SUPFAM" id="SSF81383">
    <property type="entry name" value="F-box domain"/>
    <property type="match status" value="1"/>
</dbReference>
<dbReference type="EMBL" id="CAKAEH010001372">
    <property type="protein sequence ID" value="CAG9535378.1"/>
    <property type="molecule type" value="Genomic_DNA"/>
</dbReference>
<dbReference type="Proteomes" id="UP000746747">
    <property type="component" value="Unassembled WGS sequence"/>
</dbReference>
<organism evidence="2 3">
    <name type="scientific">Cercopithifilaria johnstoni</name>
    <dbReference type="NCBI Taxonomy" id="2874296"/>
    <lineage>
        <taxon>Eukaryota</taxon>
        <taxon>Metazoa</taxon>
        <taxon>Ecdysozoa</taxon>
        <taxon>Nematoda</taxon>
        <taxon>Chromadorea</taxon>
        <taxon>Rhabditida</taxon>
        <taxon>Spirurina</taxon>
        <taxon>Spiruromorpha</taxon>
        <taxon>Filarioidea</taxon>
        <taxon>Onchocercidae</taxon>
        <taxon>Cercopithifilaria</taxon>
    </lineage>
</organism>
<dbReference type="OrthoDB" id="5838409at2759"/>
<dbReference type="PROSITE" id="PS50181">
    <property type="entry name" value="FBOX"/>
    <property type="match status" value="1"/>
</dbReference>
<sequence>MVQKSMDYSCFMEESETQQVLQLKQLIICGKLHGELPAGFLSCFRHLPNELIIKIWSFLSQRELRGFRLVSKHWKALWEEHAKNRRKAITKLSLALDEDNGKLVLKAVANSYFGRQVDVPNSEENIQQAFSLITFPIVPDLFSINCLLLYGEAANERVLRLITKQDWIIHTVNAYLSSGVISDNIIGTCSSKLMKFVIDLDRTCIQNQPIALTDRCLLHLIRDEVVAIIPSYSKFTVNGINVALKAFFFRINHVTNAVNFFTARAPCGRLCLSLSEAVTAKKIGAISMIVNQVLVNRCYYLPDDRVGCNLKTEYIKNVGMVKFTYKNGDNMHEESSDIRQFCIEIASEEKILDYIRSSAIHDVIVHSASLDSFYKLSTSIGYPSDVSDVYSYNNSANQSDDYEYSGCDSDD</sequence>
<feature type="domain" description="F-box" evidence="1">
    <location>
        <begin position="41"/>
        <end position="92"/>
    </location>
</feature>
<reference evidence="2" key="1">
    <citation type="submission" date="2021-09" db="EMBL/GenBank/DDBJ databases">
        <authorList>
            <consortium name="Pathogen Informatics"/>
        </authorList>
    </citation>
    <scope>NUCLEOTIDE SEQUENCE</scope>
</reference>
<protein>
    <recommendedName>
        <fullName evidence="1">F-box domain-containing protein</fullName>
    </recommendedName>
</protein>
<dbReference type="InterPro" id="IPR036047">
    <property type="entry name" value="F-box-like_dom_sf"/>
</dbReference>
<accession>A0A8J2LWP8</accession>
<gene>
    <name evidence="2" type="ORF">CJOHNSTONI_LOCUS5414</name>
</gene>
<dbReference type="Pfam" id="PF12937">
    <property type="entry name" value="F-box-like"/>
    <property type="match status" value="1"/>
</dbReference>
<proteinExistence type="predicted"/>
<comment type="caution">
    <text evidence="2">The sequence shown here is derived from an EMBL/GenBank/DDBJ whole genome shotgun (WGS) entry which is preliminary data.</text>
</comment>
<dbReference type="CDD" id="cd09917">
    <property type="entry name" value="F-box_SF"/>
    <property type="match status" value="1"/>
</dbReference>
<evidence type="ECO:0000313" key="3">
    <source>
        <dbReference type="Proteomes" id="UP000746747"/>
    </source>
</evidence>